<dbReference type="AlphaFoldDB" id="A0A1E3QP09"/>
<name>A0A1E3QP09_9ASCO</name>
<dbReference type="RefSeq" id="XP_018984774.1">
    <property type="nucleotide sequence ID" value="XM_019132790.1"/>
</dbReference>
<sequence length="523" mass="59610">MHEGLSTTQKEGSIALYQNIVLKLTTEYSQPINDLPLLYRALRKTFIDYPILLTNVFDREDAEGEYSIFKIIEKPVKFSDVVSVRPGASEKQSPDMELRAMAGDKPRISEAYMKEVYETRFTLNLEDQILLKVLVVDQFNLTFVFEHIYSDGVPGIYFNQLFVENLAWVSDTKNDAEYVKKYGYLGGSNRDVGLDAILFDFSTDKGLILRPLPPLLDNYLPPLDLDYSNNDPNYFDKQIPLSESGKPLKKWPGLFPTTGNFKSAFHLINLTPEETSRVAATCRAHQVSVTSFLKVVQTLSLYRIFGDEYYTTQRVAVNMRRHLYLLKPEDFPPNDAILPYLEDPTLRFWGCCAHAGLAEPMAPVKNFSWKTVQKIHGHLQENIVNDKLNNTHTDFLNHKDAGRDEEFFTRGLNKPRPDAVKISNLGLVKTPVYKVGPEATPWTIENMVFSQDCGVMGSDFLLCILSTKKGGLNIVQTFIDTYEPDKESAEKYRHLTGKNLAWIPVLFKENILKYGVEEQKAVL</sequence>
<dbReference type="InterPro" id="IPR010828">
    <property type="entry name" value="Atf2/Sli1-like"/>
</dbReference>
<dbReference type="EMBL" id="KV454432">
    <property type="protein sequence ID" value="ODQ79446.1"/>
    <property type="molecule type" value="Genomic_DNA"/>
</dbReference>
<dbReference type="Pfam" id="PF07247">
    <property type="entry name" value="AATase"/>
    <property type="match status" value="2"/>
</dbReference>
<dbReference type="InterPro" id="IPR052058">
    <property type="entry name" value="Alcohol_O-acetyltransferase"/>
</dbReference>
<dbReference type="GeneID" id="30150643"/>
<proteinExistence type="predicted"/>
<evidence type="ECO:0008006" key="3">
    <source>
        <dbReference type="Google" id="ProtNLM"/>
    </source>
</evidence>
<dbReference type="Proteomes" id="UP000094336">
    <property type="component" value="Unassembled WGS sequence"/>
</dbReference>
<dbReference type="OrthoDB" id="2150604at2759"/>
<accession>A0A1E3QP09</accession>
<organism evidence="1 2">
    <name type="scientific">Babjeviella inositovora NRRL Y-12698</name>
    <dbReference type="NCBI Taxonomy" id="984486"/>
    <lineage>
        <taxon>Eukaryota</taxon>
        <taxon>Fungi</taxon>
        <taxon>Dikarya</taxon>
        <taxon>Ascomycota</taxon>
        <taxon>Saccharomycotina</taxon>
        <taxon>Pichiomycetes</taxon>
        <taxon>Serinales incertae sedis</taxon>
        <taxon>Babjeviella</taxon>
    </lineage>
</organism>
<dbReference type="STRING" id="984486.A0A1E3QP09"/>
<gene>
    <name evidence="1" type="ORF">BABINDRAFT_8378</name>
</gene>
<protein>
    <recommendedName>
        <fullName evidence="3">Alcohol acetyltransferase</fullName>
    </recommendedName>
</protein>
<dbReference type="PANTHER" id="PTHR28037">
    <property type="entry name" value="ALCOHOL O-ACETYLTRANSFERASE 1-RELATED"/>
    <property type="match status" value="1"/>
</dbReference>
<evidence type="ECO:0000313" key="2">
    <source>
        <dbReference type="Proteomes" id="UP000094336"/>
    </source>
</evidence>
<reference evidence="2" key="1">
    <citation type="submission" date="2016-05" db="EMBL/GenBank/DDBJ databases">
        <title>Comparative genomics of biotechnologically important yeasts.</title>
        <authorList>
            <consortium name="DOE Joint Genome Institute"/>
            <person name="Riley R."/>
            <person name="Haridas S."/>
            <person name="Wolfe K.H."/>
            <person name="Lopes M.R."/>
            <person name="Hittinger C.T."/>
            <person name="Goker M."/>
            <person name="Salamov A."/>
            <person name="Wisecaver J."/>
            <person name="Long T.M."/>
            <person name="Aerts A.L."/>
            <person name="Barry K."/>
            <person name="Choi C."/>
            <person name="Clum A."/>
            <person name="Coughlan A.Y."/>
            <person name="Deshpande S."/>
            <person name="Douglass A.P."/>
            <person name="Hanson S.J."/>
            <person name="Klenk H.-P."/>
            <person name="Labutti K."/>
            <person name="Lapidus A."/>
            <person name="Lindquist E."/>
            <person name="Lipzen A."/>
            <person name="Meier-Kolthoff J.P."/>
            <person name="Ohm R.A."/>
            <person name="Otillar R.P."/>
            <person name="Pangilinan J."/>
            <person name="Peng Y."/>
            <person name="Rokas A."/>
            <person name="Rosa C.A."/>
            <person name="Scheuner C."/>
            <person name="Sibirny A.A."/>
            <person name="Slot J.C."/>
            <person name="Stielow J.B."/>
            <person name="Sun H."/>
            <person name="Kurtzman C.P."/>
            <person name="Blackwell M."/>
            <person name="Grigoriev I.V."/>
            <person name="Jeffries T.W."/>
        </authorList>
    </citation>
    <scope>NUCLEOTIDE SEQUENCE [LARGE SCALE GENOMIC DNA]</scope>
    <source>
        <strain evidence="2">NRRL Y-12698</strain>
    </source>
</reference>
<keyword evidence="2" id="KW-1185">Reference proteome</keyword>
<dbReference type="GO" id="GO:0008080">
    <property type="term" value="F:N-acetyltransferase activity"/>
    <property type="evidence" value="ECO:0007669"/>
    <property type="project" value="TreeGrafter"/>
</dbReference>
<dbReference type="PANTHER" id="PTHR28037:SF1">
    <property type="entry name" value="ALCOHOL O-ACETYLTRANSFERASE 1-RELATED"/>
    <property type="match status" value="1"/>
</dbReference>
<evidence type="ECO:0000313" key="1">
    <source>
        <dbReference type="EMBL" id="ODQ79446.1"/>
    </source>
</evidence>